<proteinExistence type="predicted"/>
<dbReference type="AlphaFoldDB" id="A0A9P4X2N0"/>
<dbReference type="EMBL" id="QLNT01000037">
    <property type="protein sequence ID" value="KAF3055387.1"/>
    <property type="molecule type" value="Genomic_DNA"/>
</dbReference>
<keyword evidence="2" id="KW-1185">Reference proteome</keyword>
<accession>A0A9P4X2N0</accession>
<name>A0A9P4X2N0_9HYPO</name>
<dbReference type="Proteomes" id="UP000801864">
    <property type="component" value="Unassembled WGS sequence"/>
</dbReference>
<sequence length="412" mass="47868">MAQSKLTIFDLPRELRDEIWIQIVSRDMRLISGQHMPSDIYKTPEASRRHLTVFNLLLVSRAVNKEIKYAFRKRCIFTFHTSTLLLSLLEHGWSSWGGSKLLPPSQGIAYTTTTTPTPKIFFEMGHVSIFPNGPVNACRRRDDSFLWCSNGSRRRKMFIHAAHPPGWKTLDPGAARLLNFMHKFPLKLRSLEMSAILLLNIRVVRQLRRLRGVDLHFAFIPEEIELPDNVLAIEEKKYPVKWLAETADTNIVLPIYRTDSDIDPVSVAPLSCLVIAIRHEVASSRVVSRFIRGDENQVDDNPPLWIDFDDESLERTKYVIATYTMASLTQPTSGWYRYSTRNPGVICLEMAEEPRPRGPLKRKMLKRQRQERLRAWDDERLRAEQLRRENLDLSRAMRINHLVLEDIVIAYR</sequence>
<reference evidence="1 2" key="1">
    <citation type="submission" date="2018-06" db="EMBL/GenBank/DDBJ databases">
        <title>Genome analysis of cellulolytic fungus Trichoderma lentiforme CFAM-422.</title>
        <authorList>
            <person name="Steindorff A.S."/>
            <person name="Formighieri E.F."/>
            <person name="Midorikawa G.E.O."/>
            <person name="Tamietti M.S."/>
            <person name="Ramos E.Z."/>
            <person name="Silva A.S."/>
            <person name="Bon E.P.S."/>
            <person name="Mendes T.D."/>
            <person name="Damaso M.C.T."/>
            <person name="Favaro L.C.L."/>
        </authorList>
    </citation>
    <scope>NUCLEOTIDE SEQUENCE [LARGE SCALE GENOMIC DNA]</scope>
    <source>
        <strain evidence="1 2">CFAM-422</strain>
    </source>
</reference>
<comment type="caution">
    <text evidence="1">The sequence shown here is derived from an EMBL/GenBank/DDBJ whole genome shotgun (WGS) entry which is preliminary data.</text>
</comment>
<protein>
    <submittedName>
        <fullName evidence="1">Uncharacterized protein</fullName>
    </submittedName>
</protein>
<evidence type="ECO:0000313" key="1">
    <source>
        <dbReference type="EMBL" id="KAF3055387.1"/>
    </source>
</evidence>
<evidence type="ECO:0000313" key="2">
    <source>
        <dbReference type="Proteomes" id="UP000801864"/>
    </source>
</evidence>
<gene>
    <name evidence="1" type="ORF">CFAM422_013131</name>
</gene>
<organism evidence="1 2">
    <name type="scientific">Trichoderma lentiforme</name>
    <dbReference type="NCBI Taxonomy" id="1567552"/>
    <lineage>
        <taxon>Eukaryota</taxon>
        <taxon>Fungi</taxon>
        <taxon>Dikarya</taxon>
        <taxon>Ascomycota</taxon>
        <taxon>Pezizomycotina</taxon>
        <taxon>Sordariomycetes</taxon>
        <taxon>Hypocreomycetidae</taxon>
        <taxon>Hypocreales</taxon>
        <taxon>Hypocreaceae</taxon>
        <taxon>Trichoderma</taxon>
    </lineage>
</organism>